<evidence type="ECO:0000256" key="8">
    <source>
        <dbReference type="ARBA" id="ARBA00022888"/>
    </source>
</evidence>
<keyword evidence="9 13" id="KW-0315">Glutamine amidotransferase</keyword>
<comment type="catalytic activity">
    <reaction evidence="11">
        <text>L-aspartate + L-glutamine + ATP + H2O = L-asparagine + L-glutamate + AMP + diphosphate + H(+)</text>
        <dbReference type="Rhea" id="RHEA:12228"/>
        <dbReference type="ChEBI" id="CHEBI:15377"/>
        <dbReference type="ChEBI" id="CHEBI:15378"/>
        <dbReference type="ChEBI" id="CHEBI:29985"/>
        <dbReference type="ChEBI" id="CHEBI:29991"/>
        <dbReference type="ChEBI" id="CHEBI:30616"/>
        <dbReference type="ChEBI" id="CHEBI:33019"/>
        <dbReference type="ChEBI" id="CHEBI:58048"/>
        <dbReference type="ChEBI" id="CHEBI:58359"/>
        <dbReference type="ChEBI" id="CHEBI:456215"/>
        <dbReference type="EC" id="6.3.5.4"/>
    </reaction>
</comment>
<dbReference type="CDD" id="cd00712">
    <property type="entry name" value="AsnB"/>
    <property type="match status" value="1"/>
</dbReference>
<protein>
    <recommendedName>
        <fullName evidence="3">Asparagine synthetase [glutamine-hydrolyzing]</fullName>
        <ecNumber evidence="2">6.3.5.4</ecNumber>
    </recommendedName>
    <alternativeName>
        <fullName evidence="10">Glutamine-dependent asparagine synthetase</fullName>
    </alternativeName>
</protein>
<dbReference type="Pfam" id="PF00733">
    <property type="entry name" value="Asn_synthase"/>
    <property type="match status" value="2"/>
</dbReference>
<dbReference type="CDD" id="cd01991">
    <property type="entry name" value="Asn_synthase_B_C"/>
    <property type="match status" value="1"/>
</dbReference>
<keyword evidence="5 13" id="KW-0028">Amino-acid biosynthesis</keyword>
<keyword evidence="18" id="KW-1185">Reference proteome</keyword>
<dbReference type="GO" id="GO:0005829">
    <property type="term" value="C:cytosol"/>
    <property type="evidence" value="ECO:0007669"/>
    <property type="project" value="TreeGrafter"/>
</dbReference>
<evidence type="ECO:0000256" key="9">
    <source>
        <dbReference type="ARBA" id="ARBA00022962"/>
    </source>
</evidence>
<feature type="site" description="Important for beta-aspartyl-AMP intermediate formation" evidence="15">
    <location>
        <position position="370"/>
    </location>
</feature>
<keyword evidence="6 12" id="KW-0547">Nucleotide-binding</keyword>
<evidence type="ECO:0000256" key="14">
    <source>
        <dbReference type="PIRSR" id="PIRSR001589-2"/>
    </source>
</evidence>
<dbReference type="EMBL" id="OV725079">
    <property type="protein sequence ID" value="CAH1395302.1"/>
    <property type="molecule type" value="Genomic_DNA"/>
</dbReference>
<evidence type="ECO:0000256" key="15">
    <source>
        <dbReference type="PIRSR" id="PIRSR001589-3"/>
    </source>
</evidence>
<dbReference type="InterPro" id="IPR006426">
    <property type="entry name" value="Asn_synth_AEB"/>
</dbReference>
<dbReference type="Gene3D" id="3.60.20.10">
    <property type="entry name" value="Glutamine Phosphoribosylpyrophosphate, subunit 1, domain 1"/>
    <property type="match status" value="1"/>
</dbReference>
<dbReference type="SUPFAM" id="SSF56235">
    <property type="entry name" value="N-terminal nucleophile aminohydrolases (Ntn hydrolases)"/>
    <property type="match status" value="1"/>
</dbReference>
<dbReference type="Proteomes" id="UP001152798">
    <property type="component" value="Chromosome 3"/>
</dbReference>
<dbReference type="InterPro" id="IPR033738">
    <property type="entry name" value="AsnB_N"/>
</dbReference>
<evidence type="ECO:0000256" key="1">
    <source>
        <dbReference type="ARBA" id="ARBA00005187"/>
    </source>
</evidence>
<dbReference type="InterPro" id="IPR014729">
    <property type="entry name" value="Rossmann-like_a/b/a_fold"/>
</dbReference>
<dbReference type="PANTHER" id="PTHR11772">
    <property type="entry name" value="ASPARAGINE SYNTHETASE"/>
    <property type="match status" value="1"/>
</dbReference>
<dbReference type="PIRSF" id="PIRSF001589">
    <property type="entry name" value="Asn_synthetase_glu-h"/>
    <property type="match status" value="1"/>
</dbReference>
<feature type="domain" description="Glutamine amidotransferase type-2" evidence="16">
    <location>
        <begin position="2"/>
        <end position="201"/>
    </location>
</feature>
<dbReference type="PROSITE" id="PS51278">
    <property type="entry name" value="GATASE_TYPE_2"/>
    <property type="match status" value="1"/>
</dbReference>
<name>A0A9P0EAP7_NEZVI</name>
<reference evidence="17" key="1">
    <citation type="submission" date="2022-01" db="EMBL/GenBank/DDBJ databases">
        <authorList>
            <person name="King R."/>
        </authorList>
    </citation>
    <scope>NUCLEOTIDE SEQUENCE</scope>
</reference>
<gene>
    <name evidence="17" type="ORF">NEZAVI_LOCUS5602</name>
</gene>
<dbReference type="Gene3D" id="3.40.50.620">
    <property type="entry name" value="HUPs"/>
    <property type="match status" value="1"/>
</dbReference>
<evidence type="ECO:0000313" key="17">
    <source>
        <dbReference type="EMBL" id="CAH1395302.1"/>
    </source>
</evidence>
<keyword evidence="4" id="KW-0436">Ligase</keyword>
<evidence type="ECO:0000259" key="16">
    <source>
        <dbReference type="PROSITE" id="PS51278"/>
    </source>
</evidence>
<evidence type="ECO:0000256" key="2">
    <source>
        <dbReference type="ARBA" id="ARBA00012737"/>
    </source>
</evidence>
<evidence type="ECO:0000256" key="10">
    <source>
        <dbReference type="ARBA" id="ARBA00030234"/>
    </source>
</evidence>
<dbReference type="PANTHER" id="PTHR11772:SF23">
    <property type="entry name" value="ASPARAGINE SYNTHETASE [GLUTAMINE-HYDROLYZING]"/>
    <property type="match status" value="1"/>
</dbReference>
<evidence type="ECO:0000256" key="12">
    <source>
        <dbReference type="PIRNR" id="PIRNR001589"/>
    </source>
</evidence>
<evidence type="ECO:0000256" key="6">
    <source>
        <dbReference type="ARBA" id="ARBA00022741"/>
    </source>
</evidence>
<evidence type="ECO:0000256" key="3">
    <source>
        <dbReference type="ARBA" id="ARBA00021389"/>
    </source>
</evidence>
<feature type="binding site" evidence="14">
    <location>
        <position position="98"/>
    </location>
    <ligand>
        <name>L-glutamine</name>
        <dbReference type="ChEBI" id="CHEBI:58359"/>
    </ligand>
</feature>
<dbReference type="SUPFAM" id="SSF52402">
    <property type="entry name" value="Adenine nucleotide alpha hydrolases-like"/>
    <property type="match status" value="1"/>
</dbReference>
<evidence type="ECO:0000256" key="4">
    <source>
        <dbReference type="ARBA" id="ARBA00022598"/>
    </source>
</evidence>
<dbReference type="EC" id="6.3.5.4" evidence="2"/>
<dbReference type="GO" id="GO:0004066">
    <property type="term" value="F:asparagine synthase (glutamine-hydrolyzing) activity"/>
    <property type="evidence" value="ECO:0007669"/>
    <property type="project" value="UniProtKB-EC"/>
</dbReference>
<organism evidence="17 18">
    <name type="scientific">Nezara viridula</name>
    <name type="common">Southern green stink bug</name>
    <name type="synonym">Cimex viridulus</name>
    <dbReference type="NCBI Taxonomy" id="85310"/>
    <lineage>
        <taxon>Eukaryota</taxon>
        <taxon>Metazoa</taxon>
        <taxon>Ecdysozoa</taxon>
        <taxon>Arthropoda</taxon>
        <taxon>Hexapoda</taxon>
        <taxon>Insecta</taxon>
        <taxon>Pterygota</taxon>
        <taxon>Neoptera</taxon>
        <taxon>Paraneoptera</taxon>
        <taxon>Hemiptera</taxon>
        <taxon>Heteroptera</taxon>
        <taxon>Panheteroptera</taxon>
        <taxon>Pentatomomorpha</taxon>
        <taxon>Pentatomoidea</taxon>
        <taxon>Pentatomidae</taxon>
        <taxon>Pentatominae</taxon>
        <taxon>Nezara</taxon>
    </lineage>
</organism>
<dbReference type="InterPro" id="IPR017932">
    <property type="entry name" value="GATase_2_dom"/>
</dbReference>
<keyword evidence="7 12" id="KW-0067">ATP-binding</keyword>
<dbReference type="NCBIfam" id="TIGR01536">
    <property type="entry name" value="asn_synth_AEB"/>
    <property type="match status" value="1"/>
</dbReference>
<accession>A0A9P0EAP7</accession>
<dbReference type="Pfam" id="PF13537">
    <property type="entry name" value="GATase_7"/>
    <property type="match status" value="1"/>
</dbReference>
<feature type="active site" description="For GATase activity" evidence="13">
    <location>
        <position position="2"/>
    </location>
</feature>
<feature type="binding site" evidence="14">
    <location>
        <begin position="368"/>
        <end position="369"/>
    </location>
    <ligand>
        <name>ATP</name>
        <dbReference type="ChEBI" id="CHEBI:30616"/>
    </ligand>
</feature>
<evidence type="ECO:0000256" key="5">
    <source>
        <dbReference type="ARBA" id="ARBA00022605"/>
    </source>
</evidence>
<keyword evidence="8 13" id="KW-0061">Asparagine biosynthesis</keyword>
<evidence type="ECO:0000256" key="13">
    <source>
        <dbReference type="PIRSR" id="PIRSR001589-1"/>
    </source>
</evidence>
<dbReference type="InterPro" id="IPR050795">
    <property type="entry name" value="Asn_Synthetase"/>
</dbReference>
<dbReference type="OrthoDB" id="409189at2759"/>
<dbReference type="FunFam" id="3.40.50.620:FF:000090">
    <property type="entry name" value="asparagine synthetase [glutamine-hydrolyzing]"/>
    <property type="match status" value="1"/>
</dbReference>
<evidence type="ECO:0000313" key="18">
    <source>
        <dbReference type="Proteomes" id="UP001152798"/>
    </source>
</evidence>
<evidence type="ECO:0000256" key="11">
    <source>
        <dbReference type="ARBA" id="ARBA00048741"/>
    </source>
</evidence>
<feature type="binding site" evidence="14">
    <location>
        <position position="293"/>
    </location>
    <ligand>
        <name>ATP</name>
        <dbReference type="ChEBI" id="CHEBI:30616"/>
    </ligand>
</feature>
<dbReference type="GO" id="GO:0006529">
    <property type="term" value="P:asparagine biosynthetic process"/>
    <property type="evidence" value="ECO:0007669"/>
    <property type="project" value="UniProtKB-KW"/>
</dbReference>
<proteinExistence type="predicted"/>
<feature type="binding site" evidence="14">
    <location>
        <position position="261"/>
    </location>
    <ligand>
        <name>ATP</name>
        <dbReference type="ChEBI" id="CHEBI:30616"/>
    </ligand>
</feature>
<dbReference type="AlphaFoldDB" id="A0A9P0EAP7"/>
<dbReference type="InterPro" id="IPR029055">
    <property type="entry name" value="Ntn_hydrolases_N"/>
</dbReference>
<dbReference type="GO" id="GO:0005524">
    <property type="term" value="F:ATP binding"/>
    <property type="evidence" value="ECO:0007669"/>
    <property type="project" value="UniProtKB-KW"/>
</dbReference>
<dbReference type="InterPro" id="IPR001962">
    <property type="entry name" value="Asn_synthase"/>
</dbReference>
<sequence>MCGIWAIFGHDVDSITYCDDSFCKIRHRGPDAWRLQFDNRIKEACIGFVRLTIVDSIWGMQPMILHEFPHLTLVCNGELYNFGRLGEEFGIKYETRCDVESVTQLFARGGIKHAVSNLDGVFGFVLIDSKNRKVYAARDPYGVRPLFRFEAKGTGLLGFSSEGKGLIGLKRLVKDKLKNGFCDKWSLKQFPPGHFVEYDILSDGKVKLVKEERYYTIGSRPIFRPFVSYTDLKNDVHANIRLLLTEAVRKRLMSERRIGCLLSGGLDSSLIAALLMKLAKEEGLEYKIQTFAVGMGTSPDIVAARQVAKHIGSDHHEVIFTEETVKDVLDNVIYHLETCDITTIRASVGMYILSEYIKQKTDSTVIFSGEGSDELSQGYIYFRKAPTLEAGNEESLRLLNDIYLYDGLRADRTTSAHSLELRVPFLDLQFSSYYLSLPAEMRQPIDGVEKHLLRSAFSGIDLLPNNILWRHKEAFSDGVASVKKSLFEVIQDIIDPFVTQEQLDNASKLFPHITPTTKESYYYRMIFEKHFPGQAPNLTPYFWMPKWTNVKDPSARFLDDYKPEE</sequence>
<evidence type="ECO:0000256" key="7">
    <source>
        <dbReference type="ARBA" id="ARBA00022840"/>
    </source>
</evidence>
<comment type="pathway">
    <text evidence="1">Amino-acid biosynthesis; L-asparagine biosynthesis; L-asparagine from L-aspartate (L-Gln route): step 1/1.</text>
</comment>